<comment type="caution">
    <text evidence="1">The sequence shown here is derived from an EMBL/GenBank/DDBJ whole genome shotgun (WGS) entry which is preliminary data.</text>
</comment>
<protein>
    <recommendedName>
        <fullName evidence="3">DUF948 domain-containing protein</fullName>
    </recommendedName>
</protein>
<sequence length="79" mass="8472">MSLTVLGFVSTAVLIFASVMFYQLRCETKSALQSVKEASESVSDTVAMVQEGLRPLLPVLALIQGLLGGVKNIGKIFKK</sequence>
<evidence type="ECO:0000313" key="1">
    <source>
        <dbReference type="EMBL" id="OGF14225.1"/>
    </source>
</evidence>
<evidence type="ECO:0008006" key="3">
    <source>
        <dbReference type="Google" id="ProtNLM"/>
    </source>
</evidence>
<name>A0A1F5RIC7_9BACT</name>
<dbReference type="EMBL" id="MFFM01000006">
    <property type="protein sequence ID" value="OGF14225.1"/>
    <property type="molecule type" value="Genomic_DNA"/>
</dbReference>
<dbReference type="AlphaFoldDB" id="A0A1F5RIC7"/>
<evidence type="ECO:0000313" key="2">
    <source>
        <dbReference type="Proteomes" id="UP000177230"/>
    </source>
</evidence>
<accession>A0A1F5RIC7</accession>
<reference evidence="1 2" key="1">
    <citation type="journal article" date="2016" name="Nat. Commun.">
        <title>Thousands of microbial genomes shed light on interconnected biogeochemical processes in an aquifer system.</title>
        <authorList>
            <person name="Anantharaman K."/>
            <person name="Brown C.T."/>
            <person name="Hug L.A."/>
            <person name="Sharon I."/>
            <person name="Castelle C.J."/>
            <person name="Probst A.J."/>
            <person name="Thomas B.C."/>
            <person name="Singh A."/>
            <person name="Wilkins M.J."/>
            <person name="Karaoz U."/>
            <person name="Brodie E.L."/>
            <person name="Williams K.H."/>
            <person name="Hubbard S.S."/>
            <person name="Banfield J.F."/>
        </authorList>
    </citation>
    <scope>NUCLEOTIDE SEQUENCE [LARGE SCALE GENOMIC DNA]</scope>
</reference>
<dbReference type="Proteomes" id="UP000177230">
    <property type="component" value="Unassembled WGS sequence"/>
</dbReference>
<proteinExistence type="predicted"/>
<gene>
    <name evidence="1" type="ORF">A2024_01990</name>
</gene>
<organism evidence="1 2">
    <name type="scientific">Candidatus Edwardsbacteria bacterium GWF2_54_11</name>
    <dbReference type="NCBI Taxonomy" id="1817851"/>
    <lineage>
        <taxon>Bacteria</taxon>
        <taxon>Candidatus Edwardsiibacteriota</taxon>
    </lineage>
</organism>